<dbReference type="AlphaFoldDB" id="A0ABD0R503"/>
<protein>
    <recommendedName>
        <fullName evidence="5">Secreted protein</fullName>
    </recommendedName>
</protein>
<dbReference type="Proteomes" id="UP001529510">
    <property type="component" value="Unassembled WGS sequence"/>
</dbReference>
<feature type="compositionally biased region" description="Low complexity" evidence="1">
    <location>
        <begin position="24"/>
        <end position="34"/>
    </location>
</feature>
<organism evidence="3 4">
    <name type="scientific">Cirrhinus mrigala</name>
    <name type="common">Mrigala</name>
    <dbReference type="NCBI Taxonomy" id="683832"/>
    <lineage>
        <taxon>Eukaryota</taxon>
        <taxon>Metazoa</taxon>
        <taxon>Chordata</taxon>
        <taxon>Craniata</taxon>
        <taxon>Vertebrata</taxon>
        <taxon>Euteleostomi</taxon>
        <taxon>Actinopterygii</taxon>
        <taxon>Neopterygii</taxon>
        <taxon>Teleostei</taxon>
        <taxon>Ostariophysi</taxon>
        <taxon>Cypriniformes</taxon>
        <taxon>Cyprinidae</taxon>
        <taxon>Labeoninae</taxon>
        <taxon>Labeonini</taxon>
        <taxon>Cirrhinus</taxon>
    </lineage>
</organism>
<evidence type="ECO:0008006" key="5">
    <source>
        <dbReference type="Google" id="ProtNLM"/>
    </source>
</evidence>
<sequence length="104" mass="11573">MWLLNKLKSRFLQQATCLLPVAPVAEGAPPGGRVTISTSHPHRRPPQRGAPPWTKHGSYTQDTKRLKRGPLLPHPGLPSEHTFVSKILTGCRSTEQSRFAIAYR</sequence>
<evidence type="ECO:0000256" key="2">
    <source>
        <dbReference type="SAM" id="SignalP"/>
    </source>
</evidence>
<feature type="non-terminal residue" evidence="3">
    <location>
        <position position="104"/>
    </location>
</feature>
<gene>
    <name evidence="3" type="ORF">M9458_011096</name>
</gene>
<accession>A0ABD0R503</accession>
<evidence type="ECO:0000313" key="3">
    <source>
        <dbReference type="EMBL" id="KAL0192800.1"/>
    </source>
</evidence>
<proteinExistence type="predicted"/>
<keyword evidence="2" id="KW-0732">Signal</keyword>
<comment type="caution">
    <text evidence="3">The sequence shown here is derived from an EMBL/GenBank/DDBJ whole genome shotgun (WGS) entry which is preliminary data.</text>
</comment>
<feature type="chain" id="PRO_5044857920" description="Secreted protein" evidence="2">
    <location>
        <begin position="28"/>
        <end position="104"/>
    </location>
</feature>
<keyword evidence="4" id="KW-1185">Reference proteome</keyword>
<evidence type="ECO:0000313" key="4">
    <source>
        <dbReference type="Proteomes" id="UP001529510"/>
    </source>
</evidence>
<reference evidence="3 4" key="1">
    <citation type="submission" date="2024-05" db="EMBL/GenBank/DDBJ databases">
        <title>Genome sequencing and assembly of Indian major carp, Cirrhinus mrigala (Hamilton, 1822).</title>
        <authorList>
            <person name="Mohindra V."/>
            <person name="Chowdhury L.M."/>
            <person name="Lal K."/>
            <person name="Jena J.K."/>
        </authorList>
    </citation>
    <scope>NUCLEOTIDE SEQUENCE [LARGE SCALE GENOMIC DNA]</scope>
    <source>
        <strain evidence="3">CM1030</strain>
        <tissue evidence="3">Blood</tissue>
    </source>
</reference>
<feature type="region of interest" description="Disordered" evidence="1">
    <location>
        <begin position="24"/>
        <end position="60"/>
    </location>
</feature>
<evidence type="ECO:0000256" key="1">
    <source>
        <dbReference type="SAM" id="MobiDB-lite"/>
    </source>
</evidence>
<dbReference type="EMBL" id="JAMKFB020000005">
    <property type="protein sequence ID" value="KAL0192800.1"/>
    <property type="molecule type" value="Genomic_DNA"/>
</dbReference>
<name>A0ABD0R503_CIRMR</name>
<feature type="signal peptide" evidence="2">
    <location>
        <begin position="1"/>
        <end position="27"/>
    </location>
</feature>